<evidence type="ECO:0000313" key="3">
    <source>
        <dbReference type="WBParaSite" id="PEQ_0001075001-mRNA-1"/>
    </source>
</evidence>
<evidence type="ECO:0000259" key="1">
    <source>
        <dbReference type="Pfam" id="PF24566"/>
    </source>
</evidence>
<keyword evidence="2" id="KW-1185">Reference proteome</keyword>
<proteinExistence type="predicted"/>
<sequence length="78" mass="9048">MEQSRRFLRNVFSEAARKDSFPAMLTASLSWEPMAQVIFWQLVHGESVPIDWAVQAIPRLQYAKHPEAVSNIYIMLSR</sequence>
<dbReference type="AlphaFoldDB" id="A0A914RW78"/>
<organism evidence="2 3">
    <name type="scientific">Parascaris equorum</name>
    <name type="common">Equine roundworm</name>
    <dbReference type="NCBI Taxonomy" id="6256"/>
    <lineage>
        <taxon>Eukaryota</taxon>
        <taxon>Metazoa</taxon>
        <taxon>Ecdysozoa</taxon>
        <taxon>Nematoda</taxon>
        <taxon>Chromadorea</taxon>
        <taxon>Rhabditida</taxon>
        <taxon>Spirurina</taxon>
        <taxon>Ascaridomorpha</taxon>
        <taxon>Ascaridoidea</taxon>
        <taxon>Ascarididae</taxon>
        <taxon>Parascaris</taxon>
    </lineage>
</organism>
<reference evidence="3" key="1">
    <citation type="submission" date="2022-11" db="UniProtKB">
        <authorList>
            <consortium name="WormBaseParasite"/>
        </authorList>
    </citation>
    <scope>IDENTIFICATION</scope>
</reference>
<name>A0A914RW78_PAREQ</name>
<dbReference type="WBParaSite" id="PEQ_0001075001-mRNA-1">
    <property type="protein sequence ID" value="PEQ_0001075001-mRNA-1"/>
    <property type="gene ID" value="PEQ_0001075001"/>
</dbReference>
<protein>
    <recommendedName>
        <fullName evidence="1">Ints3-like C-terminal domain-containing protein</fullName>
    </recommendedName>
</protein>
<dbReference type="InterPro" id="IPR056518">
    <property type="entry name" value="HEAT_Ints3_C"/>
</dbReference>
<evidence type="ECO:0000313" key="2">
    <source>
        <dbReference type="Proteomes" id="UP000887564"/>
    </source>
</evidence>
<dbReference type="Proteomes" id="UP000887564">
    <property type="component" value="Unplaced"/>
</dbReference>
<dbReference type="Pfam" id="PF24566">
    <property type="entry name" value="HEAT_Ints3_C"/>
    <property type="match status" value="1"/>
</dbReference>
<feature type="domain" description="Ints3-like C-terminal" evidence="1">
    <location>
        <begin position="17"/>
        <end position="77"/>
    </location>
</feature>
<accession>A0A914RW78</accession>